<evidence type="ECO:0000313" key="7">
    <source>
        <dbReference type="Proteomes" id="UP001500840"/>
    </source>
</evidence>
<feature type="region of interest" description="Disordered" evidence="4">
    <location>
        <begin position="284"/>
        <end position="319"/>
    </location>
</feature>
<dbReference type="InterPro" id="IPR002104">
    <property type="entry name" value="Integrase_catalytic"/>
</dbReference>
<dbReference type="Pfam" id="PF00589">
    <property type="entry name" value="Phage_integrase"/>
    <property type="match status" value="1"/>
</dbReference>
<dbReference type="RefSeq" id="WP_345326852.1">
    <property type="nucleotide sequence ID" value="NZ_BAABGA010000074.1"/>
</dbReference>
<dbReference type="PANTHER" id="PTHR30629">
    <property type="entry name" value="PROPHAGE INTEGRASE"/>
    <property type="match status" value="1"/>
</dbReference>
<organism evidence="6 7">
    <name type="scientific">Novipirellula rosea</name>
    <dbReference type="NCBI Taxonomy" id="1031540"/>
    <lineage>
        <taxon>Bacteria</taxon>
        <taxon>Pseudomonadati</taxon>
        <taxon>Planctomycetota</taxon>
        <taxon>Planctomycetia</taxon>
        <taxon>Pirellulales</taxon>
        <taxon>Pirellulaceae</taxon>
        <taxon>Novipirellula</taxon>
    </lineage>
</organism>
<dbReference type="InterPro" id="IPR050808">
    <property type="entry name" value="Phage_Integrase"/>
</dbReference>
<dbReference type="PROSITE" id="PS51898">
    <property type="entry name" value="TYR_RECOMBINASE"/>
    <property type="match status" value="1"/>
</dbReference>
<comment type="similarity">
    <text evidence="1">Belongs to the 'phage' integrase family.</text>
</comment>
<dbReference type="SUPFAM" id="SSF56349">
    <property type="entry name" value="DNA breaking-rejoining enzymes"/>
    <property type="match status" value="1"/>
</dbReference>
<reference evidence="7" key="1">
    <citation type="journal article" date="2019" name="Int. J. Syst. Evol. Microbiol.">
        <title>The Global Catalogue of Microorganisms (GCM) 10K type strain sequencing project: providing services to taxonomists for standard genome sequencing and annotation.</title>
        <authorList>
            <consortium name="The Broad Institute Genomics Platform"/>
            <consortium name="The Broad Institute Genome Sequencing Center for Infectious Disease"/>
            <person name="Wu L."/>
            <person name="Ma J."/>
        </authorList>
    </citation>
    <scope>NUCLEOTIDE SEQUENCE [LARGE SCALE GENOMIC DNA]</scope>
    <source>
        <strain evidence="7">JCM 17759</strain>
    </source>
</reference>
<name>A0ABP8NHE7_9BACT</name>
<gene>
    <name evidence="6" type="ORF">GCM10023156_53310</name>
</gene>
<evidence type="ECO:0000256" key="3">
    <source>
        <dbReference type="ARBA" id="ARBA00023172"/>
    </source>
</evidence>
<dbReference type="EMBL" id="BAABGA010000074">
    <property type="protein sequence ID" value="GAA4465475.1"/>
    <property type="molecule type" value="Genomic_DNA"/>
</dbReference>
<sequence length="396" mass="44508">MPRPKKAMPDYRYHVSGQAVVTLDGSDFYLGEYDSPESRAKYFALLSEYNSNGLKAPDKPKRQIEQTLTVRCVTGEFRQHMKTKYANNVKELRRYRGLCDLIELEYGEEPASDFGPRKLSRLREVFIASGNSRNYVNRQVRNIVLIFKHAVSCEIVKPDQLVSLNSLEPLRYGQTEAPEPDPVTFVEIDIVKATAKHLSPTVKAMVRVQAATGMRPGEVCKMRPCDIDRSREDWIYRPAKHKTAHRGKTKAVPIVGDAREAIVPLLFRDPEAFCFSPQESSQWYRDQRSANRVTPDGPGRNKPGTNVKANPKSRAGDMFSTNGYHQAIKRAAKKAKVDHWFPYQLRHLAGTVVRDALGVEAAQALLGHSKAAMTEHYAKQTEEKAIQAAKAGPSIA</sequence>
<dbReference type="InterPro" id="IPR013762">
    <property type="entry name" value="Integrase-like_cat_sf"/>
</dbReference>
<evidence type="ECO:0000259" key="5">
    <source>
        <dbReference type="PROSITE" id="PS51898"/>
    </source>
</evidence>
<dbReference type="InterPro" id="IPR011010">
    <property type="entry name" value="DNA_brk_join_enz"/>
</dbReference>
<comment type="caution">
    <text evidence="6">The sequence shown here is derived from an EMBL/GenBank/DDBJ whole genome shotgun (WGS) entry which is preliminary data.</text>
</comment>
<evidence type="ECO:0000256" key="1">
    <source>
        <dbReference type="ARBA" id="ARBA00008857"/>
    </source>
</evidence>
<dbReference type="Proteomes" id="UP001500840">
    <property type="component" value="Unassembled WGS sequence"/>
</dbReference>
<evidence type="ECO:0000313" key="6">
    <source>
        <dbReference type="EMBL" id="GAA4465475.1"/>
    </source>
</evidence>
<keyword evidence="7" id="KW-1185">Reference proteome</keyword>
<protein>
    <submittedName>
        <fullName evidence="6">Site-specific integrase</fullName>
    </submittedName>
</protein>
<dbReference type="PANTHER" id="PTHR30629:SF2">
    <property type="entry name" value="PROPHAGE INTEGRASE INTS-RELATED"/>
    <property type="match status" value="1"/>
</dbReference>
<keyword evidence="3" id="KW-0233">DNA recombination</keyword>
<evidence type="ECO:0000256" key="2">
    <source>
        <dbReference type="ARBA" id="ARBA00022908"/>
    </source>
</evidence>
<accession>A0ABP8NHE7</accession>
<keyword evidence="2" id="KW-0229">DNA integration</keyword>
<feature type="domain" description="Tyr recombinase" evidence="5">
    <location>
        <begin position="178"/>
        <end position="390"/>
    </location>
</feature>
<proteinExistence type="inferred from homology"/>
<dbReference type="Gene3D" id="1.10.443.10">
    <property type="entry name" value="Intergrase catalytic core"/>
    <property type="match status" value="1"/>
</dbReference>
<evidence type="ECO:0000256" key="4">
    <source>
        <dbReference type="SAM" id="MobiDB-lite"/>
    </source>
</evidence>